<evidence type="ECO:0000313" key="7">
    <source>
        <dbReference type="Proteomes" id="UP000655589"/>
    </source>
</evidence>
<evidence type="ECO:0000313" key="6">
    <source>
        <dbReference type="EMBL" id="GGM45003.1"/>
    </source>
</evidence>
<feature type="domain" description="FtsK" evidence="5">
    <location>
        <begin position="507"/>
        <end position="691"/>
    </location>
</feature>
<keyword evidence="2 3" id="KW-0067">ATP-binding</keyword>
<sequence>MTPTADDAVRVTVHPAEDVLLRPGARLRDLRAPLAELLRRPELRHAPLSVDGAPVSDDAAVGDRPLLPGAVLRVGSAAPHRDPLHASWLAVRTTGAAAGVVAGAPTLRAALRAGLSLRPAGRVVLRRSSGPAAWLAPRPQAGRGPTPWVYAVLPAVTSLGLAVALRQPLLLVFALLSVVVVAPQVRAAGFGARAAGPRPLPGPAALQAWAHAAWHVSAGAWASARAAWAVAGPGTGGTAGDTAGDTTGRAGAGGLFPVPPGPGAHLRYAPDGDPWEQLLHDGAVAVLGPDAEATAVARALVARLAVRGAEVRVTGVGRGGGACRTGATGDRDWRWTRWLPRGGPRVEVRVHSPVHSPGRGPARSSTPAVSPVSAVPAVSAVSATATATDGAAPADLVVAVGAVPAGCRAVVHVVGARRVRITGPDGATRVVPLVGVGAAWAEHLARLLAGAAWIGRRTAPQDDTGLPAVVPLTRAHGVDDVPGPAELAARWAAAAGWAVPLGTGAGGAPVLLDLVHDGPHLLVAGTTGAGKSELLQALVLGLALTRSPADLALVLVDFKGGASLGPCPGLPHVVGRVTDLDPGLAARALAGVRAELRRRERVLADHGVPDVDALPPGTLPRLVVVIDEFRALADDLPELLPALLRTAAQGRSLGVHLVLATQRPGGAVGPDLRANVGARIALRVTDPMESRDVVDDPAAARIAATTPGRALLRVGSAPPVPLQCAHPAAPVPAAVPPVRRAPTGSPRPAATLPPAVARAATADGPAAGAGAPRRPADPPSAADLLVAAARDAARQSGHVPGDPPWLPALPTRATAADLPPPRRRDRRGLVLALGDDPDGRCRTTVTWDPADGHLAVLGGARSGRTTALVTAALAALDRGWAVRAVTRDAAGLAALRDRPGYRGSLLPEDAAALPGLLAGEGQGAVAARADTGSRDGTAHRTLVVVDSAEDLAGALPQAALRSGAVFAVSAGSASVGGLASWVGPRLVLLGTDRASDVVLGAPASVAGTGGPPGRSVWCGRGGPVLCQVLEPRLSPPGGSATSPRPPTAS</sequence>
<organism evidence="6 7">
    <name type="scientific">Promicromonospora citrea</name>
    <dbReference type="NCBI Taxonomy" id="43677"/>
    <lineage>
        <taxon>Bacteria</taxon>
        <taxon>Bacillati</taxon>
        <taxon>Actinomycetota</taxon>
        <taxon>Actinomycetes</taxon>
        <taxon>Micrococcales</taxon>
        <taxon>Promicromonosporaceae</taxon>
        <taxon>Promicromonospora</taxon>
    </lineage>
</organism>
<dbReference type="InterPro" id="IPR002543">
    <property type="entry name" value="FtsK_dom"/>
</dbReference>
<evidence type="ECO:0000256" key="4">
    <source>
        <dbReference type="SAM" id="MobiDB-lite"/>
    </source>
</evidence>
<dbReference type="Gene3D" id="3.40.50.300">
    <property type="entry name" value="P-loop containing nucleotide triphosphate hydrolases"/>
    <property type="match status" value="2"/>
</dbReference>
<dbReference type="InterPro" id="IPR003593">
    <property type="entry name" value="AAA+_ATPase"/>
</dbReference>
<protein>
    <recommendedName>
        <fullName evidence="5">FtsK domain-containing protein</fullName>
    </recommendedName>
</protein>
<evidence type="ECO:0000256" key="2">
    <source>
        <dbReference type="ARBA" id="ARBA00022840"/>
    </source>
</evidence>
<reference evidence="6" key="2">
    <citation type="submission" date="2020-09" db="EMBL/GenBank/DDBJ databases">
        <authorList>
            <person name="Sun Q."/>
            <person name="Ohkuma M."/>
        </authorList>
    </citation>
    <scope>NUCLEOTIDE SEQUENCE</scope>
    <source>
        <strain evidence="6">JCM 3051</strain>
    </source>
</reference>
<dbReference type="PANTHER" id="PTHR22683">
    <property type="entry name" value="SPORULATION PROTEIN RELATED"/>
    <property type="match status" value="1"/>
</dbReference>
<evidence type="ECO:0000256" key="1">
    <source>
        <dbReference type="ARBA" id="ARBA00022741"/>
    </source>
</evidence>
<dbReference type="GO" id="GO:0003677">
    <property type="term" value="F:DNA binding"/>
    <property type="evidence" value="ECO:0007669"/>
    <property type="project" value="InterPro"/>
</dbReference>
<dbReference type="GO" id="GO:0005524">
    <property type="term" value="F:ATP binding"/>
    <property type="evidence" value="ECO:0007669"/>
    <property type="project" value="UniProtKB-UniRule"/>
</dbReference>
<dbReference type="Pfam" id="PF01580">
    <property type="entry name" value="FtsK_SpoIIIE"/>
    <property type="match status" value="1"/>
</dbReference>
<dbReference type="SUPFAM" id="SSF52540">
    <property type="entry name" value="P-loop containing nucleoside triphosphate hydrolases"/>
    <property type="match status" value="1"/>
</dbReference>
<feature type="binding site" evidence="3">
    <location>
        <begin position="525"/>
        <end position="532"/>
    </location>
    <ligand>
        <name>ATP</name>
        <dbReference type="ChEBI" id="CHEBI:30616"/>
    </ligand>
</feature>
<comment type="caution">
    <text evidence="6">The sequence shown here is derived from an EMBL/GenBank/DDBJ whole genome shotgun (WGS) entry which is preliminary data.</text>
</comment>
<name>A0A8H9GVK6_9MICO</name>
<dbReference type="SMART" id="SM00382">
    <property type="entry name" value="AAA"/>
    <property type="match status" value="2"/>
</dbReference>
<evidence type="ECO:0000259" key="5">
    <source>
        <dbReference type="PROSITE" id="PS50901"/>
    </source>
</evidence>
<dbReference type="InterPro" id="IPR027417">
    <property type="entry name" value="P-loop_NTPase"/>
</dbReference>
<accession>A0A8H9GVK6</accession>
<dbReference type="RefSeq" id="WP_189087199.1">
    <property type="nucleotide sequence ID" value="NZ_BMPT01000036.1"/>
</dbReference>
<dbReference type="EMBL" id="BMPT01000036">
    <property type="protein sequence ID" value="GGM45003.1"/>
    <property type="molecule type" value="Genomic_DNA"/>
</dbReference>
<reference evidence="6" key="1">
    <citation type="journal article" date="2014" name="Int. J. Syst. Evol. Microbiol.">
        <title>Complete genome sequence of Corynebacterium casei LMG S-19264T (=DSM 44701T), isolated from a smear-ripened cheese.</title>
        <authorList>
            <consortium name="US DOE Joint Genome Institute (JGI-PGF)"/>
            <person name="Walter F."/>
            <person name="Albersmeier A."/>
            <person name="Kalinowski J."/>
            <person name="Ruckert C."/>
        </authorList>
    </citation>
    <scope>NUCLEOTIDE SEQUENCE</scope>
    <source>
        <strain evidence="6">JCM 3051</strain>
    </source>
</reference>
<dbReference type="PANTHER" id="PTHR22683:SF1">
    <property type="entry name" value="TYPE VII SECRETION SYSTEM PROTEIN ESSC"/>
    <property type="match status" value="1"/>
</dbReference>
<feature type="region of interest" description="Disordered" evidence="4">
    <location>
        <begin position="760"/>
        <end position="779"/>
    </location>
</feature>
<keyword evidence="7" id="KW-1185">Reference proteome</keyword>
<proteinExistence type="predicted"/>
<dbReference type="PROSITE" id="PS50901">
    <property type="entry name" value="FTSK"/>
    <property type="match status" value="1"/>
</dbReference>
<gene>
    <name evidence="6" type="ORF">GCM10010102_45450</name>
</gene>
<feature type="compositionally biased region" description="Low complexity" evidence="4">
    <location>
        <begin position="808"/>
        <end position="817"/>
    </location>
</feature>
<feature type="region of interest" description="Disordered" evidence="4">
    <location>
        <begin position="794"/>
        <end position="825"/>
    </location>
</feature>
<keyword evidence="1 3" id="KW-0547">Nucleotide-binding</keyword>
<dbReference type="AlphaFoldDB" id="A0A8H9GVK6"/>
<dbReference type="InterPro" id="IPR050206">
    <property type="entry name" value="FtsK/SpoIIIE/SftA"/>
</dbReference>
<evidence type="ECO:0000256" key="3">
    <source>
        <dbReference type="PROSITE-ProRule" id="PRU00289"/>
    </source>
</evidence>
<dbReference type="Proteomes" id="UP000655589">
    <property type="component" value="Unassembled WGS sequence"/>
</dbReference>